<reference evidence="1 2" key="1">
    <citation type="submission" date="2014-06" db="EMBL/GenBank/DDBJ databases">
        <authorList>
            <person name="Bishop-Lilly K.A."/>
            <person name="Broomall S.M."/>
            <person name="Chain P.S."/>
            <person name="Chertkov O."/>
            <person name="Coyne S.R."/>
            <person name="Daligault H.E."/>
            <person name="Davenport K.W."/>
            <person name="Erkkila T."/>
            <person name="Frey K.G."/>
            <person name="Gibbons H.S."/>
            <person name="Gu W."/>
            <person name="Jaissle J."/>
            <person name="Johnson S.L."/>
            <person name="Koroleva G.I."/>
            <person name="Ladner J.T."/>
            <person name="Lo C.-C."/>
            <person name="Minogue T.D."/>
            <person name="Munk C."/>
            <person name="Palacios G.F."/>
            <person name="Redden C.L."/>
            <person name="Rosenzweig C.N."/>
            <person name="Scholz M.B."/>
            <person name="Teshima H."/>
            <person name="Xu Y."/>
        </authorList>
    </citation>
    <scope>NUCLEOTIDE SEQUENCE [LARGE SCALE GENOMIC DNA]</scope>
    <source>
        <strain evidence="1 2">EO147</strain>
    </source>
</reference>
<accession>A0AAI8B4J4</accession>
<evidence type="ECO:0008006" key="3">
    <source>
        <dbReference type="Google" id="ProtNLM"/>
    </source>
</evidence>
<dbReference type="Pfam" id="PF07849">
    <property type="entry name" value="DUF1641"/>
    <property type="match status" value="1"/>
</dbReference>
<evidence type="ECO:0000313" key="1">
    <source>
        <dbReference type="EMBL" id="AIO65500.1"/>
    </source>
</evidence>
<dbReference type="InterPro" id="IPR012440">
    <property type="entry name" value="DUF1641"/>
</dbReference>
<name>A0AAI8B4J4_9BURK</name>
<protein>
    <recommendedName>
        <fullName evidence="3">DUF1641 domain-containing protein</fullName>
    </recommendedName>
</protein>
<dbReference type="EMBL" id="CP008726">
    <property type="protein sequence ID" value="AIO65500.1"/>
    <property type="molecule type" value="Genomic_DNA"/>
</dbReference>
<proteinExistence type="predicted"/>
<dbReference type="AlphaFoldDB" id="A0AAI8B4J4"/>
<keyword evidence="2" id="KW-1185">Reference proteome</keyword>
<dbReference type="Proteomes" id="UP000029424">
    <property type="component" value="Chromosome 1"/>
</dbReference>
<dbReference type="KEGG" id="bok:DM82_993"/>
<gene>
    <name evidence="1" type="ORF">DM82_993</name>
</gene>
<sequence length="142" mass="14783">MSSSATPAHDARPTALDAPAASDPTWAAIAPELRPLLVGDRLSNLVDLFALVADLVDFADQAAVEKLSKLFEDVVAAGATAGGALRVASAEARRQREAPPLRALWSLLRDPDTRRGVGMLLRALQIAGRLHGETAAGANAVV</sequence>
<evidence type="ECO:0000313" key="2">
    <source>
        <dbReference type="Proteomes" id="UP000029424"/>
    </source>
</evidence>
<organism evidence="1 2">
    <name type="scientific">Burkholderia oklahomensis</name>
    <dbReference type="NCBI Taxonomy" id="342113"/>
    <lineage>
        <taxon>Bacteria</taxon>
        <taxon>Pseudomonadati</taxon>
        <taxon>Pseudomonadota</taxon>
        <taxon>Betaproteobacteria</taxon>
        <taxon>Burkholderiales</taxon>
        <taxon>Burkholderiaceae</taxon>
        <taxon>Burkholderia</taxon>
        <taxon>pseudomallei group</taxon>
    </lineage>
</organism>
<dbReference type="RefSeq" id="WP_038802573.1">
    <property type="nucleotide sequence ID" value="NZ_CP008726.1"/>
</dbReference>